<accession>A0A6G1IPD8</accession>
<reference evidence="1" key="1">
    <citation type="journal article" date="2020" name="Stud. Mycol.">
        <title>101 Dothideomycetes genomes: a test case for predicting lifestyles and emergence of pathogens.</title>
        <authorList>
            <person name="Haridas S."/>
            <person name="Albert R."/>
            <person name="Binder M."/>
            <person name="Bloem J."/>
            <person name="Labutti K."/>
            <person name="Salamov A."/>
            <person name="Andreopoulos B."/>
            <person name="Baker S."/>
            <person name="Barry K."/>
            <person name="Bills G."/>
            <person name="Bluhm B."/>
            <person name="Cannon C."/>
            <person name="Castanera R."/>
            <person name="Culley D."/>
            <person name="Daum C."/>
            <person name="Ezra D."/>
            <person name="Gonzalez J."/>
            <person name="Henrissat B."/>
            <person name="Kuo A."/>
            <person name="Liang C."/>
            <person name="Lipzen A."/>
            <person name="Lutzoni F."/>
            <person name="Magnuson J."/>
            <person name="Mondo S."/>
            <person name="Nolan M."/>
            <person name="Ohm R."/>
            <person name="Pangilinan J."/>
            <person name="Park H.-J."/>
            <person name="Ramirez L."/>
            <person name="Alfaro M."/>
            <person name="Sun H."/>
            <person name="Tritt A."/>
            <person name="Yoshinaga Y."/>
            <person name="Zwiers L.-H."/>
            <person name="Turgeon B."/>
            <person name="Goodwin S."/>
            <person name="Spatafora J."/>
            <person name="Crous P."/>
            <person name="Grigoriev I."/>
        </authorList>
    </citation>
    <scope>NUCLEOTIDE SEQUENCE</scope>
    <source>
        <strain evidence="1">CBS 122367</strain>
    </source>
</reference>
<dbReference type="AlphaFoldDB" id="A0A6G1IPD8"/>
<proteinExistence type="predicted"/>
<dbReference type="EMBL" id="MU005601">
    <property type="protein sequence ID" value="KAF2679739.1"/>
    <property type="molecule type" value="Genomic_DNA"/>
</dbReference>
<protein>
    <submittedName>
        <fullName evidence="1">Uncharacterized protein</fullName>
    </submittedName>
</protein>
<organism evidence="1 2">
    <name type="scientific">Lentithecium fluviatile CBS 122367</name>
    <dbReference type="NCBI Taxonomy" id="1168545"/>
    <lineage>
        <taxon>Eukaryota</taxon>
        <taxon>Fungi</taxon>
        <taxon>Dikarya</taxon>
        <taxon>Ascomycota</taxon>
        <taxon>Pezizomycotina</taxon>
        <taxon>Dothideomycetes</taxon>
        <taxon>Pleosporomycetidae</taxon>
        <taxon>Pleosporales</taxon>
        <taxon>Massarineae</taxon>
        <taxon>Lentitheciaceae</taxon>
        <taxon>Lentithecium</taxon>
    </lineage>
</organism>
<evidence type="ECO:0000313" key="2">
    <source>
        <dbReference type="Proteomes" id="UP000799291"/>
    </source>
</evidence>
<sequence length="231" mass="25287">MKSAVDGGWGFSLHHSPISFDCPYLHKWATKYSICQALTTHATLPSLPDRDIPLNHHHARSHFTPTGATCPTSSNISPNILHPDPSPGASMQLCQNAADFLHRCLTHSETEYGMTAAQIKIMLTTELAARRCADNAGKEKEPTAHMLDATALELRILTLAIFISRFPHIMSDNVKELSKHLPSSWASWGRFLAIRAPIVGYAGPTYRSVVGRVRVGRSHGGFGDLGSDFYG</sequence>
<evidence type="ECO:0000313" key="1">
    <source>
        <dbReference type="EMBL" id="KAF2679739.1"/>
    </source>
</evidence>
<name>A0A6G1IPD8_9PLEO</name>
<dbReference type="Proteomes" id="UP000799291">
    <property type="component" value="Unassembled WGS sequence"/>
</dbReference>
<keyword evidence="2" id="KW-1185">Reference proteome</keyword>
<gene>
    <name evidence="1" type="ORF">K458DRAFT_422050</name>
</gene>